<protein>
    <submittedName>
        <fullName evidence="3">AarF/UbiB family protein</fullName>
    </submittedName>
</protein>
<evidence type="ECO:0000259" key="2">
    <source>
        <dbReference type="Pfam" id="PF03109"/>
    </source>
</evidence>
<dbReference type="PANTHER" id="PTHR10566">
    <property type="entry name" value="CHAPERONE-ACTIVITY OF BC1 COMPLEX CABC1 -RELATED"/>
    <property type="match status" value="1"/>
</dbReference>
<reference evidence="3 4" key="1">
    <citation type="submission" date="2024-06" db="EMBL/GenBank/DDBJ databases">
        <title>The Natural Products Discovery Center: Release of the First 8490 Sequenced Strains for Exploring Actinobacteria Biosynthetic Diversity.</title>
        <authorList>
            <person name="Kalkreuter E."/>
            <person name="Kautsar S.A."/>
            <person name="Yang D."/>
            <person name="Bader C.D."/>
            <person name="Teijaro C.N."/>
            <person name="Fluegel L."/>
            <person name="Davis C.M."/>
            <person name="Simpson J.R."/>
            <person name="Lauterbach L."/>
            <person name="Steele A.D."/>
            <person name="Gui C."/>
            <person name="Meng S."/>
            <person name="Li G."/>
            <person name="Viehrig K."/>
            <person name="Ye F."/>
            <person name="Su P."/>
            <person name="Kiefer A.F."/>
            <person name="Nichols A."/>
            <person name="Cepeda A.J."/>
            <person name="Yan W."/>
            <person name="Fan B."/>
            <person name="Jiang Y."/>
            <person name="Adhikari A."/>
            <person name="Zheng C.-J."/>
            <person name="Schuster L."/>
            <person name="Cowan T.M."/>
            <person name="Smanski M.J."/>
            <person name="Chevrette M.G."/>
            <person name="De Carvalho L.P.S."/>
            <person name="Shen B."/>
        </authorList>
    </citation>
    <scope>NUCLEOTIDE SEQUENCE [LARGE SCALE GENOMIC DNA]</scope>
    <source>
        <strain evidence="3 4">NPDC047833</strain>
    </source>
</reference>
<dbReference type="Proteomes" id="UP001553843">
    <property type="component" value="Unassembled WGS sequence"/>
</dbReference>
<dbReference type="EMBL" id="JBEYRS010000030">
    <property type="protein sequence ID" value="MEW2367691.1"/>
    <property type="molecule type" value="Genomic_DNA"/>
</dbReference>
<comment type="similarity">
    <text evidence="1">Belongs to the protein kinase superfamily. ADCK protein kinase family.</text>
</comment>
<dbReference type="CDD" id="cd05121">
    <property type="entry name" value="ABC1_ADCK3-like"/>
    <property type="match status" value="1"/>
</dbReference>
<name>A0ABV3M7M0_9ACTN</name>
<dbReference type="InterPro" id="IPR050154">
    <property type="entry name" value="UbiB_kinase"/>
</dbReference>
<feature type="domain" description="ABC1 atypical kinase-like" evidence="2">
    <location>
        <begin position="81"/>
        <end position="325"/>
    </location>
</feature>
<sequence length="510" mass="55813">MGAHRARYVCTTLAGVLAHETRRTVAHQLRPRPPVSEAGPHYAVALREALEKLGPFYIKIGQILSTRPDLVSPGVTAELEKLHDQVSVAPFSDFEAVLARDLGPRWTASFRDIDTTRPLGTASLAQVYRATLADGTPAALKIQRPGIRPVIEADMKLLNKAARMIGRSAPRFNAVIDTRAMLGVVFDAMRPELDFVLEARNMNHARDQIAGFKHLAVPAVISATPSVLVQSLAPGHSIADARREDFTIEEREGIGRDLLSFMYRSYFLTRSFHADPHPGNILVHPGEKAHLIDWGMVGRIDRPLSASILLVLLSLAQNDGAAVAKAWIEMGHATPWAEITAFVEDMTALVPQVATATLEELNFGVTLTAVLEHATRRGIKTSPVISILGKSFANLEGSIRNLCPELSLIDVFEDEFRHITFQLAAEALSEKQAARTALDLIIAGNTVVPQARGLLRDLSNREFTVQVNQLPLQQVLQHLSPSANRVIGGSALALGALSWRIRHKRRAHHA</sequence>
<keyword evidence="4" id="KW-1185">Reference proteome</keyword>
<evidence type="ECO:0000313" key="3">
    <source>
        <dbReference type="EMBL" id="MEW2367691.1"/>
    </source>
</evidence>
<dbReference type="SUPFAM" id="SSF56112">
    <property type="entry name" value="Protein kinase-like (PK-like)"/>
    <property type="match status" value="1"/>
</dbReference>
<dbReference type="PANTHER" id="PTHR10566:SF113">
    <property type="entry name" value="PROTEIN ACTIVITY OF BC1 COMPLEX KINASE 7, CHLOROPLASTIC"/>
    <property type="match status" value="1"/>
</dbReference>
<dbReference type="RefSeq" id="WP_359783675.1">
    <property type="nucleotide sequence ID" value="NZ_JBEYRR010000017.1"/>
</dbReference>
<gene>
    <name evidence="3" type="ORF">AB0887_37940</name>
</gene>
<accession>A0ABV3M7M0</accession>
<comment type="caution">
    <text evidence="3">The sequence shown here is derived from an EMBL/GenBank/DDBJ whole genome shotgun (WGS) entry which is preliminary data.</text>
</comment>
<evidence type="ECO:0000313" key="4">
    <source>
        <dbReference type="Proteomes" id="UP001553843"/>
    </source>
</evidence>
<dbReference type="InterPro" id="IPR004147">
    <property type="entry name" value="ABC1_dom"/>
</dbReference>
<evidence type="ECO:0000256" key="1">
    <source>
        <dbReference type="ARBA" id="ARBA00009670"/>
    </source>
</evidence>
<proteinExistence type="inferred from homology"/>
<dbReference type="Pfam" id="PF03109">
    <property type="entry name" value="ABC1"/>
    <property type="match status" value="1"/>
</dbReference>
<dbReference type="InterPro" id="IPR011009">
    <property type="entry name" value="Kinase-like_dom_sf"/>
</dbReference>
<organism evidence="3 4">
    <name type="scientific">Streptomyces huasconensis</name>
    <dbReference type="NCBI Taxonomy" id="1854574"/>
    <lineage>
        <taxon>Bacteria</taxon>
        <taxon>Bacillati</taxon>
        <taxon>Actinomycetota</taxon>
        <taxon>Actinomycetes</taxon>
        <taxon>Kitasatosporales</taxon>
        <taxon>Streptomycetaceae</taxon>
        <taxon>Streptomyces</taxon>
    </lineage>
</organism>